<dbReference type="OrthoDB" id="143422at2"/>
<dbReference type="Gene3D" id="1.10.10.2840">
    <property type="entry name" value="PucR C-terminal helix-turn-helix domain"/>
    <property type="match status" value="1"/>
</dbReference>
<comment type="caution">
    <text evidence="2">The sequence shown here is derived from an EMBL/GenBank/DDBJ whole genome shotgun (WGS) entry which is preliminary data.</text>
</comment>
<dbReference type="InterPro" id="IPR051448">
    <property type="entry name" value="CdaR-like_regulators"/>
</dbReference>
<dbReference type="InterPro" id="IPR042070">
    <property type="entry name" value="PucR_C-HTH_sf"/>
</dbReference>
<feature type="domain" description="PucR C-terminal helix-turn-helix" evidence="1">
    <location>
        <begin position="453"/>
        <end position="510"/>
    </location>
</feature>
<reference evidence="2 3" key="1">
    <citation type="submission" date="2018-05" db="EMBL/GenBank/DDBJ databases">
        <title>Genomic Encyclopedia of Type Strains, Phase IV (KMG-IV): sequencing the most valuable type-strain genomes for metagenomic binning, comparative biology and taxonomic classification.</title>
        <authorList>
            <person name="Goeker M."/>
        </authorList>
    </citation>
    <scope>NUCLEOTIDE SEQUENCE [LARGE SCALE GENOMIC DNA]</scope>
    <source>
        <strain evidence="2 3">JC118</strain>
    </source>
</reference>
<keyword evidence="3" id="KW-1185">Reference proteome</keyword>
<dbReference type="Proteomes" id="UP000247612">
    <property type="component" value="Unassembled WGS sequence"/>
</dbReference>
<protein>
    <submittedName>
        <fullName evidence="2">PucR-like helix-turn-helix protein</fullName>
    </submittedName>
</protein>
<evidence type="ECO:0000259" key="1">
    <source>
        <dbReference type="Pfam" id="PF13556"/>
    </source>
</evidence>
<dbReference type="Pfam" id="PF13556">
    <property type="entry name" value="HTH_30"/>
    <property type="match status" value="1"/>
</dbReference>
<organism evidence="2 3">
    <name type="scientific">Dielma fastidiosa</name>
    <dbReference type="NCBI Taxonomy" id="1034346"/>
    <lineage>
        <taxon>Bacteria</taxon>
        <taxon>Bacillati</taxon>
        <taxon>Bacillota</taxon>
        <taxon>Erysipelotrichia</taxon>
        <taxon>Erysipelotrichales</taxon>
        <taxon>Erysipelotrichaceae</taxon>
        <taxon>Dielma</taxon>
    </lineage>
</organism>
<gene>
    <name evidence="2" type="ORF">DES51_10174</name>
</gene>
<dbReference type="AlphaFoldDB" id="A0A318KV23"/>
<sequence>MISWKKVLQCFEEADYHLLNTSNLYQEYWYLRTLYRGLRADDDTVLYVIRLSDVPYVSFAENIAVIVINDTEGQPDSEQPSMKGNAILLNEQKELSKGFLNLEAEFHNQFKIGYIMQKLLDVVASDGGIQLMIEMISDFFKEPIALLDTAFRFIARSETYKPISGKSIFSDDAHYGEGYNKSMLEYFKKNGLLEAMLHANAPFYFKVKEEEIAYYMPVIVNKIKVAYLIIYSNQPEYDRKDYYLEFLPLFSQMISIELAKRNFYLFNKGTYYNYIFSLILSDAKVDVEDVRMRLNIYGYDLRYNLYLLEVDSNIEEIKSLHKDKIAESIRNTFRNSFYVFKEDRVFFLISRHKDELLTFDEMEGWNMSLESQNLIGAMTGPFTDFADIHKHMKEVRMVLDAVLQTDNQKNLYTFEEYQTKSMISYLKQEDISLFLYKPVLDLIAYDERHGTELVETLKEYLKYPKEIALICDALCIHKNTLYKRLDRIDSIMNCDYRNGTEIMKIELTLEMLGK</sequence>
<dbReference type="InterPro" id="IPR025736">
    <property type="entry name" value="PucR_C-HTH_dom"/>
</dbReference>
<accession>A0A318KV23</accession>
<dbReference type="EMBL" id="QJKH01000001">
    <property type="protein sequence ID" value="PXX81469.1"/>
    <property type="molecule type" value="Genomic_DNA"/>
</dbReference>
<evidence type="ECO:0000313" key="3">
    <source>
        <dbReference type="Proteomes" id="UP000247612"/>
    </source>
</evidence>
<proteinExistence type="predicted"/>
<dbReference type="PANTHER" id="PTHR33744">
    <property type="entry name" value="CARBOHYDRATE DIACID REGULATOR"/>
    <property type="match status" value="1"/>
</dbReference>
<name>A0A318KV23_9FIRM</name>
<dbReference type="STRING" id="1034346.GCA_000313565_00073"/>
<evidence type="ECO:0000313" key="2">
    <source>
        <dbReference type="EMBL" id="PXX81469.1"/>
    </source>
</evidence>
<dbReference type="RefSeq" id="WP_022936385.1">
    <property type="nucleotide sequence ID" value="NZ_CABKRQ010000001.1"/>
</dbReference>